<proteinExistence type="predicted"/>
<organism evidence="1 2">
    <name type="scientific">Paraburkholderia kururiensis</name>
    <dbReference type="NCBI Taxonomy" id="984307"/>
    <lineage>
        <taxon>Bacteria</taxon>
        <taxon>Pseudomonadati</taxon>
        <taxon>Pseudomonadota</taxon>
        <taxon>Betaproteobacteria</taxon>
        <taxon>Burkholderiales</taxon>
        <taxon>Burkholderiaceae</taxon>
        <taxon>Paraburkholderia</taxon>
    </lineage>
</organism>
<protein>
    <submittedName>
        <fullName evidence="1">Uncharacterized protein</fullName>
    </submittedName>
</protein>
<gene>
    <name evidence="1" type="ORF">U0042_00545</name>
</gene>
<accession>A0ABZ0WLL7</accession>
<dbReference type="RefSeq" id="WP_157977857.1">
    <property type="nucleotide sequence ID" value="NZ_CP139965.1"/>
</dbReference>
<evidence type="ECO:0000313" key="1">
    <source>
        <dbReference type="EMBL" id="WQD78240.1"/>
    </source>
</evidence>
<keyword evidence="2" id="KW-1185">Reference proteome</keyword>
<dbReference type="Proteomes" id="UP001325479">
    <property type="component" value="Chromosome"/>
</dbReference>
<name>A0ABZ0WLL7_9BURK</name>
<dbReference type="EMBL" id="CP139965">
    <property type="protein sequence ID" value="WQD78240.1"/>
    <property type="molecule type" value="Genomic_DNA"/>
</dbReference>
<sequence>MIFSNRGKWRLHLFQSLKGSNELPWRKRLARDTANRQTFAIIFLLRSNIPGKAAQEMLNKPQMARRTGSEARCRRVRARGGIFLRACLKATAGASRCVGRDGKPRYLTVVGIRDYSGGRRISEVAYWIKKHPQARRAFSVGTGSLH</sequence>
<evidence type="ECO:0000313" key="2">
    <source>
        <dbReference type="Proteomes" id="UP001325479"/>
    </source>
</evidence>
<reference evidence="1 2" key="1">
    <citation type="submission" date="2023-12" db="EMBL/GenBank/DDBJ databases">
        <title>Genome sequencing and assembly of bacterial species from a model synthetic community.</title>
        <authorList>
            <person name="Hogle S.L."/>
        </authorList>
    </citation>
    <scope>NUCLEOTIDE SEQUENCE [LARGE SCALE GENOMIC DNA]</scope>
    <source>
        <strain evidence="1 2">HAMBI 2494</strain>
    </source>
</reference>